<dbReference type="InterPro" id="IPR037053">
    <property type="entry name" value="Phage_tail_collar_dom_sf"/>
</dbReference>
<gene>
    <name evidence="2" type="ORF">QV07_01640</name>
</gene>
<dbReference type="AlphaFoldDB" id="A0A1A7QB68"/>
<dbReference type="InterPro" id="IPR011083">
    <property type="entry name" value="Phage_tail_collar_dom"/>
</dbReference>
<evidence type="ECO:0000259" key="1">
    <source>
        <dbReference type="Pfam" id="PF07484"/>
    </source>
</evidence>
<dbReference type="SUPFAM" id="SSF88874">
    <property type="entry name" value="Receptor-binding domain of short tail fibre protein gp12"/>
    <property type="match status" value="1"/>
</dbReference>
<dbReference type="PANTHER" id="PTHR35191">
    <property type="entry name" value="PROPHAGE SIDE TAIL FIBER PROTEIN HOMOLOG STFQ-RELATED"/>
    <property type="match status" value="1"/>
</dbReference>
<dbReference type="Pfam" id="PF07484">
    <property type="entry name" value="Collar"/>
    <property type="match status" value="1"/>
</dbReference>
<dbReference type="PATRIC" id="fig|505345.8.peg.341"/>
<comment type="caution">
    <text evidence="2">The sequence shown here is derived from an EMBL/GenBank/DDBJ whole genome shotgun (WGS) entry which is preliminary data.</text>
</comment>
<dbReference type="PANTHER" id="PTHR35191:SF1">
    <property type="entry name" value="PROPHAGE SIDE TAIL FIBER PROTEIN HOMOLOG STFQ-RELATED"/>
    <property type="match status" value="1"/>
</dbReference>
<organism evidence="2 3">
    <name type="scientific">Gallibacterium genomosp. 3</name>
    <dbReference type="NCBI Taxonomy" id="505345"/>
    <lineage>
        <taxon>Bacteria</taxon>
        <taxon>Pseudomonadati</taxon>
        <taxon>Pseudomonadota</taxon>
        <taxon>Gammaproteobacteria</taxon>
        <taxon>Pasteurellales</taxon>
        <taxon>Pasteurellaceae</taxon>
        <taxon>Gallibacterium</taxon>
    </lineage>
</organism>
<protein>
    <recommendedName>
        <fullName evidence="1">Phage tail collar domain-containing protein</fullName>
    </recommendedName>
</protein>
<evidence type="ECO:0000313" key="3">
    <source>
        <dbReference type="Proteomes" id="UP000243168"/>
    </source>
</evidence>
<name>A0A1A7QB68_9PAST</name>
<dbReference type="InterPro" id="IPR051934">
    <property type="entry name" value="Phage_Tail_Fiber_Structural"/>
</dbReference>
<dbReference type="EMBL" id="JTJS01000018">
    <property type="protein sequence ID" value="OBX11376.1"/>
    <property type="molecule type" value="Genomic_DNA"/>
</dbReference>
<proteinExistence type="predicted"/>
<dbReference type="Gene3D" id="3.90.1340.10">
    <property type="entry name" value="Phage tail collar domain"/>
    <property type="match status" value="1"/>
</dbReference>
<accession>A0A1A7QB68</accession>
<dbReference type="Proteomes" id="UP000243168">
    <property type="component" value="Unassembled WGS sequence"/>
</dbReference>
<sequence length="148" mass="15607">MPVPWLVGMPIPYPKSSIPGGFIALAGQAISASVYPKLYALYGRILPDLRGEFIRGWDNGRGVDSGRSLLSNQGDAIRNITGYGRMFTAEGNNTSSGAINVSTYSGSGRAAGSGGIGLQFDFDASRVVPTASENRPRNIAFQYICLAG</sequence>
<evidence type="ECO:0000313" key="2">
    <source>
        <dbReference type="EMBL" id="OBX11376.1"/>
    </source>
</evidence>
<feature type="domain" description="Phage tail collar" evidence="1">
    <location>
        <begin position="8"/>
        <end position="54"/>
    </location>
</feature>
<reference evidence="2 3" key="1">
    <citation type="submission" date="2014-11" db="EMBL/GenBank/DDBJ databases">
        <title>Pan-genome of Gallibacterium spp.</title>
        <authorList>
            <person name="Kudirkiene E."/>
            <person name="Bojesen A.M."/>
        </authorList>
    </citation>
    <scope>NUCLEOTIDE SEQUENCE [LARGE SCALE GENOMIC DNA]</scope>
    <source>
        <strain evidence="2 3">F298</strain>
    </source>
</reference>